<evidence type="ECO:0000256" key="2">
    <source>
        <dbReference type="SAM" id="Phobius"/>
    </source>
</evidence>
<dbReference type="InterPro" id="IPR036770">
    <property type="entry name" value="Ankyrin_rpt-contain_sf"/>
</dbReference>
<comment type="caution">
    <text evidence="3">The sequence shown here is derived from an EMBL/GenBank/DDBJ whole genome shotgun (WGS) entry which is preliminary data.</text>
</comment>
<dbReference type="OrthoDB" id="674805at2759"/>
<organism evidence="3 4">
    <name type="scientific">Ziziphus jujuba var. spinosa</name>
    <dbReference type="NCBI Taxonomy" id="714518"/>
    <lineage>
        <taxon>Eukaryota</taxon>
        <taxon>Viridiplantae</taxon>
        <taxon>Streptophyta</taxon>
        <taxon>Embryophyta</taxon>
        <taxon>Tracheophyta</taxon>
        <taxon>Spermatophyta</taxon>
        <taxon>Magnoliopsida</taxon>
        <taxon>eudicotyledons</taxon>
        <taxon>Gunneridae</taxon>
        <taxon>Pentapetalae</taxon>
        <taxon>rosids</taxon>
        <taxon>fabids</taxon>
        <taxon>Rosales</taxon>
        <taxon>Rhamnaceae</taxon>
        <taxon>Paliureae</taxon>
        <taxon>Ziziphus</taxon>
    </lineage>
</organism>
<dbReference type="PANTHER" id="PTHR24128:SF24">
    <property type="entry name" value="ANKYRIN REPEAT PROTEIN"/>
    <property type="match status" value="1"/>
</dbReference>
<evidence type="ECO:0000313" key="3">
    <source>
        <dbReference type="EMBL" id="KAH7514379.1"/>
    </source>
</evidence>
<dbReference type="PROSITE" id="PS50088">
    <property type="entry name" value="ANK_REPEAT"/>
    <property type="match status" value="2"/>
</dbReference>
<evidence type="ECO:0000256" key="1">
    <source>
        <dbReference type="PROSITE-ProRule" id="PRU00023"/>
    </source>
</evidence>
<keyword evidence="2" id="KW-1133">Transmembrane helix</keyword>
<dbReference type="Pfam" id="PF12796">
    <property type="entry name" value="Ank_2"/>
    <property type="match status" value="1"/>
</dbReference>
<feature type="repeat" description="ANK" evidence="1">
    <location>
        <begin position="182"/>
        <end position="214"/>
    </location>
</feature>
<dbReference type="SUPFAM" id="SSF48403">
    <property type="entry name" value="Ankyrin repeat"/>
    <property type="match status" value="1"/>
</dbReference>
<gene>
    <name evidence="3" type="ORF">FEM48_Zijuj11G0083600</name>
</gene>
<dbReference type="PANTHER" id="PTHR24128">
    <property type="entry name" value="HOMEOBOX PROTEIN WARIAI"/>
    <property type="match status" value="1"/>
</dbReference>
<dbReference type="Gene3D" id="1.25.40.20">
    <property type="entry name" value="Ankyrin repeat-containing domain"/>
    <property type="match status" value="1"/>
</dbReference>
<keyword evidence="2" id="KW-0812">Transmembrane</keyword>
<evidence type="ECO:0000313" key="4">
    <source>
        <dbReference type="Proteomes" id="UP000813462"/>
    </source>
</evidence>
<sequence>MKAKLKEAAERGDVDMLWDLIREDPNLLENFNGFVNTPLHVAASMGKIVFGLEVMMLKPCFSAKQNPDGFTPMHLAIRNGHARMAELMFDGNDNLIRIPGRGGVTPLHHVVEKGDIHLLKKFLSANPQSIEDVTVGGDSVLHIALKNSEIEVFRFLVIRLKTAIHKDAHIQEKKILNWKDGEGNTVLHIAAANNQPKVVEFLINCGVEVNCKNFAGMTALDIVESEVHVDNKEVSEILQAAFDRRTTTPFVLAVGSVVKTISYGYVALTLSLVLLIVAYLTIQWF</sequence>
<proteinExistence type="predicted"/>
<feature type="repeat" description="ANK" evidence="1">
    <location>
        <begin position="68"/>
        <end position="90"/>
    </location>
</feature>
<name>A0A978UHU8_ZIZJJ</name>
<protein>
    <recommendedName>
        <fullName evidence="5">Ankyrin repeat-containing protein BDA1-like</fullName>
    </recommendedName>
</protein>
<dbReference type="PROSITE" id="PS50297">
    <property type="entry name" value="ANK_REP_REGION"/>
    <property type="match status" value="2"/>
</dbReference>
<keyword evidence="2" id="KW-0472">Membrane</keyword>
<reference evidence="3" key="1">
    <citation type="journal article" date="2021" name="Front. Plant Sci.">
        <title>Chromosome-Scale Genome Assembly for Chinese Sour Jujube and Insights Into Its Genome Evolution and Domestication Signature.</title>
        <authorList>
            <person name="Shen L.-Y."/>
            <person name="Luo H."/>
            <person name="Wang X.-L."/>
            <person name="Wang X.-M."/>
            <person name="Qiu X.-J."/>
            <person name="Liu H."/>
            <person name="Zhou S.-S."/>
            <person name="Jia K.-H."/>
            <person name="Nie S."/>
            <person name="Bao Y.-T."/>
            <person name="Zhang R.-G."/>
            <person name="Yun Q.-Z."/>
            <person name="Chai Y.-H."/>
            <person name="Lu J.-Y."/>
            <person name="Li Y."/>
            <person name="Zhao S.-W."/>
            <person name="Mao J.-F."/>
            <person name="Jia S.-G."/>
            <person name="Mao Y.-M."/>
        </authorList>
    </citation>
    <scope>NUCLEOTIDE SEQUENCE</scope>
    <source>
        <strain evidence="3">AT0</strain>
        <tissue evidence="3">Leaf</tissue>
    </source>
</reference>
<keyword evidence="1" id="KW-0040">ANK repeat</keyword>
<dbReference type="PRINTS" id="PR01415">
    <property type="entry name" value="ANKYRIN"/>
</dbReference>
<dbReference type="Proteomes" id="UP000813462">
    <property type="component" value="Unassembled WGS sequence"/>
</dbReference>
<dbReference type="AlphaFoldDB" id="A0A978UHU8"/>
<dbReference type="EMBL" id="JAEACU010000011">
    <property type="protein sequence ID" value="KAH7514379.1"/>
    <property type="molecule type" value="Genomic_DNA"/>
</dbReference>
<dbReference type="SMART" id="SM00248">
    <property type="entry name" value="ANK"/>
    <property type="match status" value="4"/>
</dbReference>
<feature type="transmembrane region" description="Helical" evidence="2">
    <location>
        <begin position="263"/>
        <end position="282"/>
    </location>
</feature>
<dbReference type="Pfam" id="PF13857">
    <property type="entry name" value="Ank_5"/>
    <property type="match status" value="1"/>
</dbReference>
<accession>A0A978UHU8</accession>
<dbReference type="InterPro" id="IPR002110">
    <property type="entry name" value="Ankyrin_rpt"/>
</dbReference>
<evidence type="ECO:0008006" key="5">
    <source>
        <dbReference type="Google" id="ProtNLM"/>
    </source>
</evidence>